<dbReference type="EMBL" id="JACGWL010000661">
    <property type="protein sequence ID" value="KAK4382662.1"/>
    <property type="molecule type" value="Genomic_DNA"/>
</dbReference>
<accession>A0AAE1T6S0</accession>
<name>A0AAE1T6S0_9LAMI</name>
<reference evidence="1" key="2">
    <citation type="journal article" date="2024" name="Plant">
        <title>Genomic evolution and insights into agronomic trait innovations of Sesamum species.</title>
        <authorList>
            <person name="Miao H."/>
            <person name="Wang L."/>
            <person name="Qu L."/>
            <person name="Liu H."/>
            <person name="Sun Y."/>
            <person name="Le M."/>
            <person name="Wang Q."/>
            <person name="Wei S."/>
            <person name="Zheng Y."/>
            <person name="Lin W."/>
            <person name="Duan Y."/>
            <person name="Cao H."/>
            <person name="Xiong S."/>
            <person name="Wang X."/>
            <person name="Wei L."/>
            <person name="Li C."/>
            <person name="Ma Q."/>
            <person name="Ju M."/>
            <person name="Zhao R."/>
            <person name="Li G."/>
            <person name="Mu C."/>
            <person name="Tian Q."/>
            <person name="Mei H."/>
            <person name="Zhang T."/>
            <person name="Gao T."/>
            <person name="Zhang H."/>
        </authorList>
    </citation>
    <scope>NUCLEOTIDE SEQUENCE</scope>
    <source>
        <strain evidence="1">K16</strain>
    </source>
</reference>
<reference evidence="1" key="1">
    <citation type="submission" date="2020-06" db="EMBL/GenBank/DDBJ databases">
        <authorList>
            <person name="Li T."/>
            <person name="Hu X."/>
            <person name="Zhang T."/>
            <person name="Song X."/>
            <person name="Zhang H."/>
            <person name="Dai N."/>
            <person name="Sheng W."/>
            <person name="Hou X."/>
            <person name="Wei L."/>
        </authorList>
    </citation>
    <scope>NUCLEOTIDE SEQUENCE</scope>
    <source>
        <strain evidence="1">K16</strain>
        <tissue evidence="1">Leaf</tissue>
    </source>
</reference>
<evidence type="ECO:0000313" key="2">
    <source>
        <dbReference type="Proteomes" id="UP001289374"/>
    </source>
</evidence>
<gene>
    <name evidence="1" type="ORF">Sango_2850700</name>
</gene>
<sequence length="123" mass="13244">MTSIIRMDLAMATGEKFSSKSTPDCLVYPYATSLALKVGPLMSKLGSSSWSPFQKGIDGACTSGGACGLIRCKGRTLPGLDMPRMLLKERGAFRNADTGGAWRSSAHAIRCWVKSRNKRNPCV</sequence>
<evidence type="ECO:0000313" key="1">
    <source>
        <dbReference type="EMBL" id="KAK4382662.1"/>
    </source>
</evidence>
<comment type="caution">
    <text evidence="1">The sequence shown here is derived from an EMBL/GenBank/DDBJ whole genome shotgun (WGS) entry which is preliminary data.</text>
</comment>
<proteinExistence type="predicted"/>
<keyword evidence="2" id="KW-1185">Reference proteome</keyword>
<protein>
    <submittedName>
        <fullName evidence="1">Uncharacterized protein</fullName>
    </submittedName>
</protein>
<organism evidence="1 2">
    <name type="scientific">Sesamum angolense</name>
    <dbReference type="NCBI Taxonomy" id="2727404"/>
    <lineage>
        <taxon>Eukaryota</taxon>
        <taxon>Viridiplantae</taxon>
        <taxon>Streptophyta</taxon>
        <taxon>Embryophyta</taxon>
        <taxon>Tracheophyta</taxon>
        <taxon>Spermatophyta</taxon>
        <taxon>Magnoliopsida</taxon>
        <taxon>eudicotyledons</taxon>
        <taxon>Gunneridae</taxon>
        <taxon>Pentapetalae</taxon>
        <taxon>asterids</taxon>
        <taxon>lamiids</taxon>
        <taxon>Lamiales</taxon>
        <taxon>Pedaliaceae</taxon>
        <taxon>Sesamum</taxon>
    </lineage>
</organism>
<dbReference type="AlphaFoldDB" id="A0AAE1T6S0"/>
<dbReference type="Proteomes" id="UP001289374">
    <property type="component" value="Unassembled WGS sequence"/>
</dbReference>